<keyword evidence="3" id="KW-1133">Transmembrane helix</keyword>
<dbReference type="Pfam" id="PF00990">
    <property type="entry name" value="GGDEF"/>
    <property type="match status" value="1"/>
</dbReference>
<dbReference type="PROSITE" id="PS50887">
    <property type="entry name" value="GGDEF"/>
    <property type="match status" value="1"/>
</dbReference>
<keyword evidence="5" id="KW-0548">Nucleotidyltransferase</keyword>
<dbReference type="Proteomes" id="UP001235344">
    <property type="component" value="Chromosome"/>
</dbReference>
<evidence type="ECO:0000313" key="6">
    <source>
        <dbReference type="Proteomes" id="UP001235344"/>
    </source>
</evidence>
<evidence type="ECO:0000256" key="2">
    <source>
        <dbReference type="ARBA" id="ARBA00034247"/>
    </source>
</evidence>
<feature type="transmembrane region" description="Helical" evidence="3">
    <location>
        <begin position="78"/>
        <end position="100"/>
    </location>
</feature>
<dbReference type="EC" id="2.7.7.65" evidence="1"/>
<evidence type="ECO:0000256" key="1">
    <source>
        <dbReference type="ARBA" id="ARBA00012528"/>
    </source>
</evidence>
<evidence type="ECO:0000313" key="5">
    <source>
        <dbReference type="EMBL" id="WLI73962.1"/>
    </source>
</evidence>
<accession>A0ABY9H767</accession>
<dbReference type="GO" id="GO:0052621">
    <property type="term" value="F:diguanylate cyclase activity"/>
    <property type="evidence" value="ECO:0007669"/>
    <property type="project" value="UniProtKB-EC"/>
</dbReference>
<sequence>MLVTSPVREASGMRQLVGEAGLLNWQAEFRDPALEALFKRSILAHHACQLRLALCLIAGLFLAFAAADYSVLGLGGDFFILLVARLATVAACLAVALAVWRRPGVAHRVLPVNLVSLLCLSVILMTILLRPIHTGIHVASLVVASMALYLFLPNRLPWMLAGNAYLLAGFLTVSLVGSSLPPMLVMTSLLLLLFVNLLGWLTILHLKRLKREQFALLLEERHINRRLKEEIRERKELEARLRYMACTDGLTGVANRRHVFELAGQELRRARRDGTPLSICMVDVDLFKRLNDLHGHAVGDMVLTSVAGCCRSVLRECDILGRYGGEEFVIVLPLADLATAAAVGERLRGCAAGSAAWRCRCWASRPS</sequence>
<dbReference type="RefSeq" id="WP_305501792.1">
    <property type="nucleotide sequence ID" value="NZ_CP131913.1"/>
</dbReference>
<keyword evidence="6" id="KW-1185">Reference proteome</keyword>
<name>A0ABY9H767_9GAMM</name>
<protein>
    <recommendedName>
        <fullName evidence="1">diguanylate cyclase</fullName>
        <ecNumber evidence="1">2.7.7.65</ecNumber>
    </recommendedName>
</protein>
<dbReference type="Gene3D" id="3.30.70.270">
    <property type="match status" value="1"/>
</dbReference>
<feature type="transmembrane region" description="Helical" evidence="3">
    <location>
        <begin position="159"/>
        <end position="177"/>
    </location>
</feature>
<dbReference type="CDD" id="cd01949">
    <property type="entry name" value="GGDEF"/>
    <property type="match status" value="1"/>
</dbReference>
<dbReference type="PANTHER" id="PTHR45138:SF9">
    <property type="entry name" value="DIGUANYLATE CYCLASE DGCM-RELATED"/>
    <property type="match status" value="1"/>
</dbReference>
<evidence type="ECO:0000259" key="4">
    <source>
        <dbReference type="PROSITE" id="PS50887"/>
    </source>
</evidence>
<proteinExistence type="predicted"/>
<gene>
    <name evidence="5" type="ORF">B6N23_03265</name>
</gene>
<feature type="transmembrane region" description="Helical" evidence="3">
    <location>
        <begin position="50"/>
        <end position="72"/>
    </location>
</feature>
<dbReference type="EMBL" id="CP131913">
    <property type="protein sequence ID" value="WLI73962.1"/>
    <property type="molecule type" value="Genomic_DNA"/>
</dbReference>
<dbReference type="SUPFAM" id="SSF55073">
    <property type="entry name" value="Nucleotide cyclase"/>
    <property type="match status" value="1"/>
</dbReference>
<keyword evidence="3" id="KW-0812">Transmembrane</keyword>
<reference evidence="5 6" key="1">
    <citation type="submission" date="2023-08" db="EMBL/GenBank/DDBJ databases">
        <title>Transcriptome Analysis of Halomonas alkalicola CICC 11012s to Identify the Genes Involved in Alkaline Tolerances.</title>
        <authorList>
            <person name="Zhai L."/>
        </authorList>
    </citation>
    <scope>NUCLEOTIDE SEQUENCE [LARGE SCALE GENOMIC DNA]</scope>
    <source>
        <strain evidence="5 6">CICC 11012s</strain>
    </source>
</reference>
<dbReference type="NCBIfam" id="TIGR00254">
    <property type="entry name" value="GGDEF"/>
    <property type="match status" value="1"/>
</dbReference>
<keyword evidence="5" id="KW-0808">Transferase</keyword>
<dbReference type="InterPro" id="IPR050469">
    <property type="entry name" value="Diguanylate_Cyclase"/>
</dbReference>
<feature type="domain" description="GGDEF" evidence="4">
    <location>
        <begin position="275"/>
        <end position="367"/>
    </location>
</feature>
<feature type="transmembrane region" description="Helical" evidence="3">
    <location>
        <begin position="183"/>
        <end position="204"/>
    </location>
</feature>
<dbReference type="SMART" id="SM00267">
    <property type="entry name" value="GGDEF"/>
    <property type="match status" value="1"/>
</dbReference>
<organism evidence="5 6">
    <name type="scientific">Halomonas alkalicola</name>
    <dbReference type="NCBI Taxonomy" id="1930622"/>
    <lineage>
        <taxon>Bacteria</taxon>
        <taxon>Pseudomonadati</taxon>
        <taxon>Pseudomonadota</taxon>
        <taxon>Gammaproteobacteria</taxon>
        <taxon>Oceanospirillales</taxon>
        <taxon>Halomonadaceae</taxon>
        <taxon>Halomonas</taxon>
    </lineage>
</organism>
<dbReference type="PANTHER" id="PTHR45138">
    <property type="entry name" value="REGULATORY COMPONENTS OF SENSORY TRANSDUCTION SYSTEM"/>
    <property type="match status" value="1"/>
</dbReference>
<dbReference type="InterPro" id="IPR029787">
    <property type="entry name" value="Nucleotide_cyclase"/>
</dbReference>
<dbReference type="InterPro" id="IPR043128">
    <property type="entry name" value="Rev_trsase/Diguanyl_cyclase"/>
</dbReference>
<dbReference type="InterPro" id="IPR000160">
    <property type="entry name" value="GGDEF_dom"/>
</dbReference>
<evidence type="ECO:0000256" key="3">
    <source>
        <dbReference type="SAM" id="Phobius"/>
    </source>
</evidence>
<comment type="catalytic activity">
    <reaction evidence="2">
        <text>2 GTP = 3',3'-c-di-GMP + 2 diphosphate</text>
        <dbReference type="Rhea" id="RHEA:24898"/>
        <dbReference type="ChEBI" id="CHEBI:33019"/>
        <dbReference type="ChEBI" id="CHEBI:37565"/>
        <dbReference type="ChEBI" id="CHEBI:58805"/>
        <dbReference type="EC" id="2.7.7.65"/>
    </reaction>
</comment>
<keyword evidence="3" id="KW-0472">Membrane</keyword>
<feature type="transmembrane region" description="Helical" evidence="3">
    <location>
        <begin position="135"/>
        <end position="152"/>
    </location>
</feature>
<feature type="transmembrane region" description="Helical" evidence="3">
    <location>
        <begin position="112"/>
        <end position="129"/>
    </location>
</feature>